<dbReference type="Gene3D" id="3.30.310.50">
    <property type="entry name" value="Alpha-D-phosphohexomutase, C-terminal domain"/>
    <property type="match status" value="1"/>
</dbReference>
<evidence type="ECO:0000256" key="17">
    <source>
        <dbReference type="PIRSR" id="PIRSR016408-3"/>
    </source>
</evidence>
<evidence type="ECO:0000256" key="2">
    <source>
        <dbReference type="ARBA" id="ARBA00004865"/>
    </source>
</evidence>
<dbReference type="SUPFAM" id="SSF55957">
    <property type="entry name" value="Phosphoglucomutase, C-terminal domain"/>
    <property type="match status" value="1"/>
</dbReference>
<feature type="binding site" evidence="16">
    <location>
        <begin position="380"/>
        <end position="382"/>
    </location>
    <ligand>
        <name>substrate</name>
    </ligand>
</feature>
<feature type="domain" description="Phosphoacetylglucosamine mutase AMG1" evidence="21">
    <location>
        <begin position="207"/>
        <end position="288"/>
    </location>
</feature>
<evidence type="ECO:0000256" key="12">
    <source>
        <dbReference type="ARBA" id="ARBA00032065"/>
    </source>
</evidence>
<evidence type="ECO:0000256" key="4">
    <source>
        <dbReference type="ARBA" id="ARBA00012731"/>
    </source>
</evidence>
<dbReference type="InterPro" id="IPR049022">
    <property type="entry name" value="AMG1_III"/>
</dbReference>
<dbReference type="GO" id="GO:0004610">
    <property type="term" value="F:phosphoacetylglucosamine mutase activity"/>
    <property type="evidence" value="ECO:0007669"/>
    <property type="project" value="UniProtKB-UniRule"/>
</dbReference>
<feature type="binding site" evidence="16">
    <location>
        <begin position="505"/>
        <end position="509"/>
    </location>
    <ligand>
        <name>substrate</name>
    </ligand>
</feature>
<dbReference type="Proteomes" id="UP000182658">
    <property type="component" value="Unassembled WGS sequence"/>
</dbReference>
<dbReference type="Pfam" id="PF00408">
    <property type="entry name" value="PGM_PMM_IV"/>
    <property type="match status" value="1"/>
</dbReference>
<dbReference type="InterPro" id="IPR036900">
    <property type="entry name" value="A-D-PHexomutase_C_sf"/>
</dbReference>
<evidence type="ECO:0000256" key="10">
    <source>
        <dbReference type="ARBA" id="ARBA00023316"/>
    </source>
</evidence>
<dbReference type="SUPFAM" id="SSF53738">
    <property type="entry name" value="Phosphoglucomutase, first 3 domains"/>
    <property type="match status" value="3"/>
</dbReference>
<dbReference type="FunFam" id="3.30.310.50:FF:000003">
    <property type="entry name" value="Phosphoacetylglucosamine mutase"/>
    <property type="match status" value="1"/>
</dbReference>
<keyword evidence="7 14" id="KW-0460">Magnesium</keyword>
<feature type="active site" description="Phosphoserine intermediate" evidence="15">
    <location>
        <position position="66"/>
    </location>
</feature>
<dbReference type="Gene3D" id="3.40.120.10">
    <property type="entry name" value="Alpha-D-Glucose-1,6-Bisphosphate, subunit A, domain 3"/>
    <property type="match status" value="2"/>
</dbReference>
<dbReference type="PANTHER" id="PTHR45955:SF1">
    <property type="entry name" value="PHOSPHOACETYLGLUCOSAMINE MUTASE"/>
    <property type="match status" value="1"/>
</dbReference>
<dbReference type="GO" id="GO:0071555">
    <property type="term" value="P:cell wall organization"/>
    <property type="evidence" value="ECO:0007669"/>
    <property type="project" value="UniProtKB-KW"/>
</dbReference>
<feature type="domain" description="Phosphoacetylglucosamine mutase AMG1" evidence="20">
    <location>
        <begin position="304"/>
        <end position="444"/>
    </location>
</feature>
<keyword evidence="10" id="KW-0961">Cell wall biogenesis/degradation</keyword>
<keyword evidence="9" id="KW-0119">Carbohydrate metabolism</keyword>
<dbReference type="InterPro" id="IPR005844">
    <property type="entry name" value="A-D-PHexomutase_a/b/a-I"/>
</dbReference>
<dbReference type="Pfam" id="PF02878">
    <property type="entry name" value="PGM_PMM_I"/>
    <property type="match status" value="2"/>
</dbReference>
<evidence type="ECO:0000256" key="16">
    <source>
        <dbReference type="PIRSR" id="PIRSR016408-2"/>
    </source>
</evidence>
<organism evidence="22 23">
    <name type="scientific">Coniochaeta ligniaria NRRL 30616</name>
    <dbReference type="NCBI Taxonomy" id="1408157"/>
    <lineage>
        <taxon>Eukaryota</taxon>
        <taxon>Fungi</taxon>
        <taxon>Dikarya</taxon>
        <taxon>Ascomycota</taxon>
        <taxon>Pezizomycotina</taxon>
        <taxon>Sordariomycetes</taxon>
        <taxon>Sordariomycetidae</taxon>
        <taxon>Coniochaetales</taxon>
        <taxon>Coniochaetaceae</taxon>
        <taxon>Coniochaeta</taxon>
    </lineage>
</organism>
<protein>
    <recommendedName>
        <fullName evidence="4 14">Phosphoacetylglucosamine mutase</fullName>
        <shortName evidence="14">PAGM</shortName>
        <ecNumber evidence="4 14">5.4.2.3</ecNumber>
    </recommendedName>
    <alternativeName>
        <fullName evidence="12 14">Acetylglucosamine phosphomutase</fullName>
    </alternativeName>
    <alternativeName>
        <fullName evidence="11 14">N-acetylglucosamine-phosphate mutase</fullName>
    </alternativeName>
</protein>
<dbReference type="FunCoup" id="A0A1J7J5W3">
    <property type="interactions" value="622"/>
</dbReference>
<evidence type="ECO:0000256" key="11">
    <source>
        <dbReference type="ARBA" id="ARBA00031926"/>
    </source>
</evidence>
<comment type="catalytic activity">
    <reaction evidence="1 14">
        <text>N-acetyl-alpha-D-glucosamine 1-phosphate = N-acetyl-D-glucosamine 6-phosphate</text>
        <dbReference type="Rhea" id="RHEA:23804"/>
        <dbReference type="ChEBI" id="CHEBI:57513"/>
        <dbReference type="ChEBI" id="CHEBI:57776"/>
        <dbReference type="EC" id="5.4.2.3"/>
    </reaction>
</comment>
<reference evidence="22 23" key="1">
    <citation type="submission" date="2016-10" db="EMBL/GenBank/DDBJ databases">
        <title>Draft genome sequence of Coniochaeta ligniaria NRRL30616, a lignocellulolytic fungus for bioabatement of inhibitors in plant biomass hydrolysates.</title>
        <authorList>
            <consortium name="DOE Joint Genome Institute"/>
            <person name="Jimenez D.J."/>
            <person name="Hector R.E."/>
            <person name="Riley R."/>
            <person name="Sun H."/>
            <person name="Grigoriev I.V."/>
            <person name="Van Elsas J.D."/>
            <person name="Nichols N.N."/>
        </authorList>
    </citation>
    <scope>NUCLEOTIDE SEQUENCE [LARGE SCALE GENOMIC DNA]</scope>
    <source>
        <strain evidence="22 23">NRRL 30616</strain>
    </source>
</reference>
<dbReference type="OrthoDB" id="1928at2759"/>
<dbReference type="EC" id="5.4.2.3" evidence="4 14"/>
<evidence type="ECO:0000259" key="19">
    <source>
        <dbReference type="Pfam" id="PF02878"/>
    </source>
</evidence>
<dbReference type="CDD" id="cd03086">
    <property type="entry name" value="PGM3"/>
    <property type="match status" value="1"/>
</dbReference>
<keyword evidence="23" id="KW-1185">Reference proteome</keyword>
<evidence type="ECO:0000256" key="13">
    <source>
        <dbReference type="ARBA" id="ARBA00059527"/>
    </source>
</evidence>
<evidence type="ECO:0000313" key="22">
    <source>
        <dbReference type="EMBL" id="OIW34763.1"/>
    </source>
</evidence>
<evidence type="ECO:0000256" key="9">
    <source>
        <dbReference type="ARBA" id="ARBA00023277"/>
    </source>
</evidence>
<evidence type="ECO:0000256" key="1">
    <source>
        <dbReference type="ARBA" id="ARBA00000558"/>
    </source>
</evidence>
<dbReference type="STRING" id="1408157.A0A1J7J5W3"/>
<feature type="binding site" evidence="17">
    <location>
        <position position="286"/>
    </location>
    <ligand>
        <name>Mg(2+)</name>
        <dbReference type="ChEBI" id="CHEBI:18420"/>
    </ligand>
</feature>
<dbReference type="GO" id="GO:0000287">
    <property type="term" value="F:magnesium ion binding"/>
    <property type="evidence" value="ECO:0007669"/>
    <property type="project" value="InterPro"/>
</dbReference>
<comment type="cofactor">
    <cofactor evidence="14 17">
        <name>Mg(2+)</name>
        <dbReference type="ChEBI" id="CHEBI:18420"/>
    </cofactor>
    <text evidence="14 17">Binds 1 Mg(2+) ion per subunit.</text>
</comment>
<proteinExistence type="inferred from homology"/>
<dbReference type="Pfam" id="PF21405">
    <property type="entry name" value="AMG1_II"/>
    <property type="match status" value="1"/>
</dbReference>
<keyword evidence="6 14" id="KW-0479">Metal-binding</keyword>
<evidence type="ECO:0000259" key="21">
    <source>
        <dbReference type="Pfam" id="PF21405"/>
    </source>
</evidence>
<comment type="function">
    <text evidence="13 14">Catalyzes the conversion of GlcNAc-6-P into GlcNAc-1-P during the synthesis of uridine diphosphate/UDP-GlcNAc, which is a biosynthetic precursor of chitin and also supplies the amino sugars for N-linked oligosaccharides of glycoproteins.</text>
</comment>
<dbReference type="InterPro" id="IPR005843">
    <property type="entry name" value="A-D-PHexomutase_C"/>
</dbReference>
<dbReference type="InterPro" id="IPR016657">
    <property type="entry name" value="PAGM"/>
</dbReference>
<feature type="domain" description="Alpha-D-phosphohexomutase alpha/beta/alpha" evidence="19">
    <location>
        <begin position="57"/>
        <end position="98"/>
    </location>
</feature>
<keyword evidence="5" id="KW-0597">Phosphoprotein</keyword>
<evidence type="ECO:0000256" key="8">
    <source>
        <dbReference type="ARBA" id="ARBA00023235"/>
    </source>
</evidence>
<feature type="binding site" evidence="17">
    <location>
        <position position="284"/>
    </location>
    <ligand>
        <name>Mg(2+)</name>
        <dbReference type="ChEBI" id="CHEBI:18420"/>
    </ligand>
</feature>
<dbReference type="InterPro" id="IPR016066">
    <property type="entry name" value="A-D-PHexomutase_CS"/>
</dbReference>
<evidence type="ECO:0000256" key="15">
    <source>
        <dbReference type="PIRSR" id="PIRSR016408-1"/>
    </source>
</evidence>
<keyword evidence="8 14" id="KW-0413">Isomerase</keyword>
<evidence type="ECO:0000256" key="14">
    <source>
        <dbReference type="PIRNR" id="PIRNR016408"/>
    </source>
</evidence>
<comment type="similarity">
    <text evidence="3 14">Belongs to the phosphohexose mutase family.</text>
</comment>
<feature type="domain" description="Alpha-D-phosphohexomutase C-terminal" evidence="18">
    <location>
        <begin position="460"/>
        <end position="533"/>
    </location>
</feature>
<evidence type="ECO:0000256" key="7">
    <source>
        <dbReference type="ARBA" id="ARBA00022842"/>
    </source>
</evidence>
<dbReference type="EMBL" id="KV875093">
    <property type="protein sequence ID" value="OIW34763.1"/>
    <property type="molecule type" value="Genomic_DNA"/>
</dbReference>
<name>A0A1J7J5W3_9PEZI</name>
<dbReference type="FunFam" id="3.40.120.10:FF:000013">
    <property type="entry name" value="Phosphoacetylglucosamine mutase"/>
    <property type="match status" value="1"/>
</dbReference>
<evidence type="ECO:0000259" key="18">
    <source>
        <dbReference type="Pfam" id="PF00408"/>
    </source>
</evidence>
<dbReference type="InParanoid" id="A0A1J7J5W3"/>
<accession>A0A1J7J5W3</accession>
<dbReference type="Pfam" id="PF21404">
    <property type="entry name" value="AMG1_III"/>
    <property type="match status" value="1"/>
</dbReference>
<feature type="binding site" evidence="16">
    <location>
        <position position="514"/>
    </location>
    <ligand>
        <name>substrate</name>
    </ligand>
</feature>
<dbReference type="PIRSF" id="PIRSF016408">
    <property type="entry name" value="PAGM"/>
    <property type="match status" value="1"/>
</dbReference>
<dbReference type="PANTHER" id="PTHR45955">
    <property type="entry name" value="PHOSPHOACETYLGLUCOSAMINE MUTASE"/>
    <property type="match status" value="1"/>
</dbReference>
<dbReference type="GO" id="GO:0006048">
    <property type="term" value="P:UDP-N-acetylglucosamine biosynthetic process"/>
    <property type="evidence" value="ECO:0007669"/>
    <property type="project" value="UniProtKB-UniRule"/>
</dbReference>
<evidence type="ECO:0000256" key="6">
    <source>
        <dbReference type="ARBA" id="ARBA00022723"/>
    </source>
</evidence>
<dbReference type="FunFam" id="3.40.120.10:FF:000023">
    <property type="entry name" value="Phosphoacetylglucosamine mutase"/>
    <property type="match status" value="1"/>
</dbReference>
<feature type="binding site" description="via phosphate group" evidence="17">
    <location>
        <position position="66"/>
    </location>
    <ligand>
        <name>Mg(2+)</name>
        <dbReference type="ChEBI" id="CHEBI:18420"/>
    </ligand>
</feature>
<sequence length="542" mass="59204">MATHAKIVEASKKHPIVDGHVYQYGTAGFRMKADLLEGVAFRVGLLASLRSRKMDGQAIGVMVTASHNPAVDNGVKIVDPMGEMLEQDWEKLATDLVNSPTHEQLADNYTKIADTYRITSKTPAKVIYGRDTRPSGHKLIGALVDALVATDTEYVDYKILTTPQLHYLVRATNTEGTDLSYGEVSEAGYYKKLVDALARAMKGRKINGSLTVDCANGVGGPKLWEFIKHVQGKVPIDIKVVNDDVLRPEVLNLDCGADFVKTRQRAPPNPKPVPGARSCSFDGDADRLIYYWLDPETNSFSMLDGDRIASLAASFIVDLIRAADLEESGIKVGVVQTAYANGASTTYITDHLQLPVVCTPTGVKHLHHAALSFDVGVYFEANGHGTVLFSREALKTFQSKKPQSPAQKDALDTLIALSDLINQTVGDALSDALLVEVILAHKGWTLRDWAMTYADLPNKLVRVEVKNKDLFQTTDAERKLSHPEGAQEAIDSEVKKYKNARAFARASGTENACRVYAEAATRSEANELAEKIAFVVQRFGAS</sequence>
<dbReference type="InterPro" id="IPR049023">
    <property type="entry name" value="AMG1_II"/>
</dbReference>
<evidence type="ECO:0000259" key="20">
    <source>
        <dbReference type="Pfam" id="PF21404"/>
    </source>
</evidence>
<evidence type="ECO:0000313" key="23">
    <source>
        <dbReference type="Proteomes" id="UP000182658"/>
    </source>
</evidence>
<dbReference type="InterPro" id="IPR016055">
    <property type="entry name" value="A-D-PHexomutase_a/b/a-I/II/III"/>
</dbReference>
<evidence type="ECO:0000256" key="5">
    <source>
        <dbReference type="ARBA" id="ARBA00022553"/>
    </source>
</evidence>
<dbReference type="UniPathway" id="UPA00113">
    <property type="reaction ID" value="UER00530"/>
</dbReference>
<dbReference type="GO" id="GO:0005975">
    <property type="term" value="P:carbohydrate metabolic process"/>
    <property type="evidence" value="ECO:0007669"/>
    <property type="project" value="InterPro"/>
</dbReference>
<dbReference type="PROSITE" id="PS00710">
    <property type="entry name" value="PGM_PMM"/>
    <property type="match status" value="1"/>
</dbReference>
<comment type="pathway">
    <text evidence="2 14">Nucleotide-sugar biosynthesis; UDP-N-acetyl-alpha-D-glucosamine biosynthesis; N-acetyl-alpha-D-glucosamine 1-phosphate from alpha-D-glucosamine 6-phosphate (route I): step 2/2.</text>
</comment>
<gene>
    <name evidence="22" type="ORF">CONLIGDRAFT_21395</name>
</gene>
<feature type="binding site" evidence="17">
    <location>
        <position position="282"/>
    </location>
    <ligand>
        <name>Mg(2+)</name>
        <dbReference type="ChEBI" id="CHEBI:18420"/>
    </ligand>
</feature>
<evidence type="ECO:0000256" key="3">
    <source>
        <dbReference type="ARBA" id="ARBA00010231"/>
    </source>
</evidence>
<feature type="domain" description="Alpha-D-phosphohexomutase alpha/beta/alpha" evidence="19">
    <location>
        <begin position="104"/>
        <end position="176"/>
    </location>
</feature>
<dbReference type="AlphaFoldDB" id="A0A1J7J5W3"/>